<sequence length="181" mass="19635">MTQSNLLSHGEEQRNGEGKRGRVGGDRGGYGGGEGSTCSARNDTFEDIEMELDVINAAMIESGVDLETEEEFQTLSEEELEQASEAQAGNTLIQDEEQPVTGEENINKEVGTGDLAMRQSHRKRLFKPHNSTAGSTKMRMAAALVSPRRKVVAKVGARHGDNTKPPENKGPSLPKPVNLKF</sequence>
<name>A0A8X7RTP5_BRACI</name>
<feature type="region of interest" description="Disordered" evidence="1">
    <location>
        <begin position="1"/>
        <end position="42"/>
    </location>
</feature>
<dbReference type="Proteomes" id="UP000886595">
    <property type="component" value="Unassembled WGS sequence"/>
</dbReference>
<evidence type="ECO:0000313" key="3">
    <source>
        <dbReference type="Proteomes" id="UP000886595"/>
    </source>
</evidence>
<proteinExistence type="predicted"/>
<reference evidence="2 3" key="1">
    <citation type="submission" date="2020-02" db="EMBL/GenBank/DDBJ databases">
        <authorList>
            <person name="Ma Q."/>
            <person name="Huang Y."/>
            <person name="Song X."/>
            <person name="Pei D."/>
        </authorList>
    </citation>
    <scope>NUCLEOTIDE SEQUENCE [LARGE SCALE GENOMIC DNA]</scope>
    <source>
        <strain evidence="2">Sxm20200214</strain>
        <tissue evidence="2">Leaf</tissue>
    </source>
</reference>
<feature type="compositionally biased region" description="Basic and acidic residues" evidence="1">
    <location>
        <begin position="9"/>
        <end position="25"/>
    </location>
</feature>
<protein>
    <submittedName>
        <fullName evidence="2">Uncharacterized protein</fullName>
    </submittedName>
</protein>
<keyword evidence="3" id="KW-1185">Reference proteome</keyword>
<dbReference type="OrthoDB" id="1119073at2759"/>
<evidence type="ECO:0000313" key="2">
    <source>
        <dbReference type="EMBL" id="KAG2292765.1"/>
    </source>
</evidence>
<feature type="compositionally biased region" description="Gly residues" evidence="1">
    <location>
        <begin position="26"/>
        <end position="35"/>
    </location>
</feature>
<feature type="region of interest" description="Disordered" evidence="1">
    <location>
        <begin position="79"/>
        <end position="181"/>
    </location>
</feature>
<accession>A0A8X7RTP5</accession>
<comment type="caution">
    <text evidence="2">The sequence shown here is derived from an EMBL/GenBank/DDBJ whole genome shotgun (WGS) entry which is preliminary data.</text>
</comment>
<gene>
    <name evidence="2" type="ORF">Bca52824_039434</name>
</gene>
<dbReference type="EMBL" id="JAAMPC010000009">
    <property type="protein sequence ID" value="KAG2292765.1"/>
    <property type="molecule type" value="Genomic_DNA"/>
</dbReference>
<organism evidence="2 3">
    <name type="scientific">Brassica carinata</name>
    <name type="common">Ethiopian mustard</name>
    <name type="synonym">Abyssinian cabbage</name>
    <dbReference type="NCBI Taxonomy" id="52824"/>
    <lineage>
        <taxon>Eukaryota</taxon>
        <taxon>Viridiplantae</taxon>
        <taxon>Streptophyta</taxon>
        <taxon>Embryophyta</taxon>
        <taxon>Tracheophyta</taxon>
        <taxon>Spermatophyta</taxon>
        <taxon>Magnoliopsida</taxon>
        <taxon>eudicotyledons</taxon>
        <taxon>Gunneridae</taxon>
        <taxon>Pentapetalae</taxon>
        <taxon>rosids</taxon>
        <taxon>malvids</taxon>
        <taxon>Brassicales</taxon>
        <taxon>Brassicaceae</taxon>
        <taxon>Brassiceae</taxon>
        <taxon>Brassica</taxon>
    </lineage>
</organism>
<feature type="compositionally biased region" description="Basic and acidic residues" evidence="1">
    <location>
        <begin position="158"/>
        <end position="167"/>
    </location>
</feature>
<dbReference type="AlphaFoldDB" id="A0A8X7RTP5"/>
<evidence type="ECO:0000256" key="1">
    <source>
        <dbReference type="SAM" id="MobiDB-lite"/>
    </source>
</evidence>